<proteinExistence type="predicted"/>
<dbReference type="SUPFAM" id="SSF52540">
    <property type="entry name" value="P-loop containing nucleoside triphosphate hydrolases"/>
    <property type="match status" value="1"/>
</dbReference>
<dbReference type="Pfam" id="PF05127">
    <property type="entry name" value="NAT10_TcmA_helicase"/>
    <property type="match status" value="1"/>
</dbReference>
<reference evidence="7" key="1">
    <citation type="journal article" date="2020" name="mSystems">
        <title>Genome- and Community-Level Interaction Insights into Carbon Utilization and Element Cycling Functions of Hydrothermarchaeota in Hydrothermal Sediment.</title>
        <authorList>
            <person name="Zhou Z."/>
            <person name="Liu Y."/>
            <person name="Xu W."/>
            <person name="Pan J."/>
            <person name="Luo Z.H."/>
            <person name="Li M."/>
        </authorList>
    </citation>
    <scope>NUCLEOTIDE SEQUENCE [LARGE SCALE GENOMIC DNA]</scope>
    <source>
        <strain evidence="7">HyVt-380</strain>
    </source>
</reference>
<dbReference type="EMBL" id="DRHY01000286">
    <property type="protein sequence ID" value="HEC75151.1"/>
    <property type="molecule type" value="Genomic_DNA"/>
</dbReference>
<feature type="non-terminal residue" evidence="7">
    <location>
        <position position="461"/>
    </location>
</feature>
<evidence type="ECO:0000256" key="1">
    <source>
        <dbReference type="ARBA" id="ARBA00022679"/>
    </source>
</evidence>
<evidence type="ECO:0000313" key="7">
    <source>
        <dbReference type="EMBL" id="HEC75151.1"/>
    </source>
</evidence>
<keyword evidence="1" id="KW-0808">Transferase</keyword>
<dbReference type="GO" id="GO:0002101">
    <property type="term" value="P:tRNA wobble cytosine modification"/>
    <property type="evidence" value="ECO:0007669"/>
    <property type="project" value="TreeGrafter"/>
</dbReference>
<dbReference type="InterPro" id="IPR032672">
    <property type="entry name" value="TmcA/NAT10/Kre33"/>
</dbReference>
<dbReference type="Gene3D" id="3.40.50.300">
    <property type="entry name" value="P-loop containing nucleotide triphosphate hydrolases"/>
    <property type="match status" value="1"/>
</dbReference>
<protein>
    <submittedName>
        <fullName evidence="7">tRNA(Met) cytidine acetyltransferase</fullName>
    </submittedName>
</protein>
<evidence type="ECO:0000256" key="4">
    <source>
        <dbReference type="ARBA" id="ARBA00023315"/>
    </source>
</evidence>
<keyword evidence="2" id="KW-0547">Nucleotide-binding</keyword>
<feature type="domain" description="TmcA/NAT10 N-terminal" evidence="6">
    <location>
        <begin position="5"/>
        <end position="99"/>
    </location>
</feature>
<organism evidence="7">
    <name type="scientific">Methylophaga aminisulfidivorans</name>
    <dbReference type="NCBI Taxonomy" id="230105"/>
    <lineage>
        <taxon>Bacteria</taxon>
        <taxon>Pseudomonadati</taxon>
        <taxon>Pseudomonadota</taxon>
        <taxon>Gammaproteobacteria</taxon>
        <taxon>Thiotrichales</taxon>
        <taxon>Piscirickettsiaceae</taxon>
        <taxon>Methylophaga</taxon>
    </lineage>
</organism>
<sequence>MIPQRQCIFLQGDTEWCHSSLNTLLADFEQQNTLYLSQHITPDSGYKTIPQKQAQQQLGKEFDAVVFDATEEFSPDSFGAIVGTVKAGGALIVLLSSTASESLWLKRFRDIANEFCTEYDCFFSIEQGDELPTLMALQKKPSSQEVLATADQSTAIEAILKVVSGHRRRPLVLSSDRGRGKSAVLGMAAAELIKQGKQSIIVTAPSLATVASLFEYAGRLLPEAKVSNSDIELDGAQIRFIAPDALLESDIKADLVLVDEAAAIPAAMLEQLLKKFSRIAFASTIHGYEGTGLGFAIRFKHTLDDTTPNWRSVKMTQPIRWAENDALEAFSFKALLLDAEPARDELLAAANVDNVAIEVITAQQLLADERLLAEVFGLMVMAHYRTRPSDLQMMLDRDDMTIVVMRYQHHVVASAWCIAEPALSPALAQQVYDGERRLKGQLCPQSLLVHAGLLDAGRYHY</sequence>
<dbReference type="PANTHER" id="PTHR10925">
    <property type="entry name" value="N-ACETYLTRANSFERASE 10"/>
    <property type="match status" value="1"/>
</dbReference>
<dbReference type="AlphaFoldDB" id="A0A7C2AIU5"/>
<dbReference type="GO" id="GO:0051392">
    <property type="term" value="F:tRNA cytidine N4-acetyltransferase activity"/>
    <property type="evidence" value="ECO:0007669"/>
    <property type="project" value="TreeGrafter"/>
</dbReference>
<keyword evidence="3" id="KW-0067">ATP-binding</keyword>
<dbReference type="InterPro" id="IPR007807">
    <property type="entry name" value="TcmA/NAT10_helicase"/>
</dbReference>
<dbReference type="GO" id="GO:0005524">
    <property type="term" value="F:ATP binding"/>
    <property type="evidence" value="ECO:0007669"/>
    <property type="project" value="UniProtKB-KW"/>
</dbReference>
<name>A0A7C2AIU5_9GAMM</name>
<feature type="domain" description="TcmA/NAT10 helicase" evidence="5">
    <location>
        <begin position="172"/>
        <end position="338"/>
    </location>
</feature>
<dbReference type="Pfam" id="PF08351">
    <property type="entry name" value="TmcA_N"/>
    <property type="match status" value="1"/>
</dbReference>
<comment type="caution">
    <text evidence="7">The sequence shown here is derived from an EMBL/GenBank/DDBJ whole genome shotgun (WGS) entry which is preliminary data.</text>
</comment>
<dbReference type="PANTHER" id="PTHR10925:SF5">
    <property type="entry name" value="RNA CYTIDINE ACETYLTRANSFERASE"/>
    <property type="match status" value="1"/>
</dbReference>
<dbReference type="Gene3D" id="3.40.50.11040">
    <property type="match status" value="1"/>
</dbReference>
<evidence type="ECO:0000259" key="6">
    <source>
        <dbReference type="Pfam" id="PF08351"/>
    </source>
</evidence>
<dbReference type="GO" id="GO:1904812">
    <property type="term" value="P:rRNA acetylation involved in maturation of SSU-rRNA"/>
    <property type="evidence" value="ECO:0007669"/>
    <property type="project" value="TreeGrafter"/>
</dbReference>
<evidence type="ECO:0000256" key="2">
    <source>
        <dbReference type="ARBA" id="ARBA00022741"/>
    </source>
</evidence>
<dbReference type="GO" id="GO:0051391">
    <property type="term" value="P:tRNA acetylation"/>
    <property type="evidence" value="ECO:0007669"/>
    <property type="project" value="TreeGrafter"/>
</dbReference>
<evidence type="ECO:0000256" key="3">
    <source>
        <dbReference type="ARBA" id="ARBA00022840"/>
    </source>
</evidence>
<gene>
    <name evidence="7" type="ORF">ENI26_12400</name>
</gene>
<keyword evidence="4" id="KW-0012">Acyltransferase</keyword>
<dbReference type="Proteomes" id="UP000886384">
    <property type="component" value="Unassembled WGS sequence"/>
</dbReference>
<dbReference type="InterPro" id="IPR027417">
    <property type="entry name" value="P-loop_NTPase"/>
</dbReference>
<evidence type="ECO:0000259" key="5">
    <source>
        <dbReference type="Pfam" id="PF05127"/>
    </source>
</evidence>
<dbReference type="GO" id="GO:0000049">
    <property type="term" value="F:tRNA binding"/>
    <property type="evidence" value="ECO:0007669"/>
    <property type="project" value="TreeGrafter"/>
</dbReference>
<accession>A0A7C2AIU5</accession>
<dbReference type="GO" id="GO:1990883">
    <property type="term" value="F:18S rRNA cytidine N-acetyltransferase activity"/>
    <property type="evidence" value="ECO:0007669"/>
    <property type="project" value="TreeGrafter"/>
</dbReference>
<dbReference type="Gene3D" id="3.40.630.30">
    <property type="match status" value="1"/>
</dbReference>
<dbReference type="InterPro" id="IPR013562">
    <property type="entry name" value="TmcA/NAT10_N"/>
</dbReference>